<evidence type="ECO:0000313" key="9">
    <source>
        <dbReference type="EMBL" id="TVY54093.1"/>
    </source>
</evidence>
<dbReference type="EMBL" id="QGMG01000377">
    <property type="protein sequence ID" value="TVY54093.1"/>
    <property type="molecule type" value="Genomic_DNA"/>
</dbReference>
<gene>
    <name evidence="9" type="primary">citC</name>
    <name evidence="9" type="ORF">LCER1_G005382</name>
</gene>
<keyword evidence="5" id="KW-0560">Oxidoreductase</keyword>
<evidence type="ECO:0000259" key="8">
    <source>
        <dbReference type="Pfam" id="PF05199"/>
    </source>
</evidence>
<evidence type="ECO:0000256" key="1">
    <source>
        <dbReference type="ARBA" id="ARBA00001974"/>
    </source>
</evidence>
<evidence type="ECO:0000256" key="2">
    <source>
        <dbReference type="ARBA" id="ARBA00010790"/>
    </source>
</evidence>
<reference evidence="9 10" key="1">
    <citation type="submission" date="2018-05" db="EMBL/GenBank/DDBJ databases">
        <title>Whole genome sequencing for identification of molecular markers to develop diagnostic detection tools for the regulated plant pathogen Lachnellula willkommii.</title>
        <authorList>
            <person name="Giroux E."/>
            <person name="Bilodeau G."/>
        </authorList>
    </citation>
    <scope>NUCLEOTIDE SEQUENCE [LARGE SCALE GENOMIC DNA]</scope>
    <source>
        <strain evidence="9 10">CBS 625.97</strain>
    </source>
</reference>
<comment type="caution">
    <text evidence="9">The sequence shown here is derived from an EMBL/GenBank/DDBJ whole genome shotgun (WGS) entry which is preliminary data.</text>
</comment>
<evidence type="ECO:0000256" key="4">
    <source>
        <dbReference type="ARBA" id="ARBA00022827"/>
    </source>
</evidence>
<feature type="domain" description="Glucose-methanol-choline oxidoreductase C-terminal" evidence="8">
    <location>
        <begin position="377"/>
        <end position="514"/>
    </location>
</feature>
<keyword evidence="3" id="KW-0285">Flavoprotein</keyword>
<dbReference type="AlphaFoldDB" id="A0A7D8YLH1"/>
<evidence type="ECO:0000256" key="3">
    <source>
        <dbReference type="ARBA" id="ARBA00022630"/>
    </source>
</evidence>
<dbReference type="InterPro" id="IPR012132">
    <property type="entry name" value="GMC_OxRdtase"/>
</dbReference>
<comment type="similarity">
    <text evidence="2">Belongs to the GMC oxidoreductase family.</text>
</comment>
<dbReference type="PIRSF" id="PIRSF000137">
    <property type="entry name" value="Alcohol_oxidase"/>
    <property type="match status" value="1"/>
</dbReference>
<dbReference type="Pfam" id="PF00732">
    <property type="entry name" value="GMC_oxred_N"/>
    <property type="match status" value="1"/>
</dbReference>
<dbReference type="GO" id="GO:0016614">
    <property type="term" value="F:oxidoreductase activity, acting on CH-OH group of donors"/>
    <property type="evidence" value="ECO:0007669"/>
    <property type="project" value="InterPro"/>
</dbReference>
<dbReference type="InterPro" id="IPR027424">
    <property type="entry name" value="Glucose_Oxidase_domain_2"/>
</dbReference>
<keyword evidence="10" id="KW-1185">Reference proteome</keyword>
<dbReference type="OrthoDB" id="269227at2759"/>
<dbReference type="Pfam" id="PF05199">
    <property type="entry name" value="GMC_oxred_C"/>
    <property type="match status" value="1"/>
</dbReference>
<accession>A0A7D8YLH1</accession>
<organism evidence="9 10">
    <name type="scientific">Lachnellula cervina</name>
    <dbReference type="NCBI Taxonomy" id="1316786"/>
    <lineage>
        <taxon>Eukaryota</taxon>
        <taxon>Fungi</taxon>
        <taxon>Dikarya</taxon>
        <taxon>Ascomycota</taxon>
        <taxon>Pezizomycotina</taxon>
        <taxon>Leotiomycetes</taxon>
        <taxon>Helotiales</taxon>
        <taxon>Lachnaceae</taxon>
        <taxon>Lachnellula</taxon>
    </lineage>
</organism>
<dbReference type="PANTHER" id="PTHR11552:SF210">
    <property type="entry name" value="GLUCOSE-METHANOL-CHOLINE OXIDOREDUCTASE N-TERMINAL DOMAIN-CONTAINING PROTEIN-RELATED"/>
    <property type="match status" value="1"/>
</dbReference>
<dbReference type="Pfam" id="PF05834">
    <property type="entry name" value="Lycopene_cycl"/>
    <property type="match status" value="1"/>
</dbReference>
<feature type="domain" description="Glucose-methanol-choline oxidoreductase N-terminal" evidence="7">
    <location>
        <begin position="78"/>
        <end position="280"/>
    </location>
</feature>
<proteinExistence type="inferred from homology"/>
<dbReference type="Gene3D" id="3.50.50.60">
    <property type="entry name" value="FAD/NAD(P)-binding domain"/>
    <property type="match status" value="2"/>
</dbReference>
<protein>
    <submittedName>
        <fullName evidence="9">Dehydrogenase citC</fullName>
    </submittedName>
</protein>
<name>A0A7D8YLH1_9HELO</name>
<dbReference type="GO" id="GO:0050660">
    <property type="term" value="F:flavin adenine dinucleotide binding"/>
    <property type="evidence" value="ECO:0007669"/>
    <property type="project" value="InterPro"/>
</dbReference>
<dbReference type="InterPro" id="IPR036188">
    <property type="entry name" value="FAD/NAD-bd_sf"/>
</dbReference>
<dbReference type="InterPro" id="IPR000172">
    <property type="entry name" value="GMC_OxRdtase_N"/>
</dbReference>
<dbReference type="PANTHER" id="PTHR11552">
    <property type="entry name" value="GLUCOSE-METHANOL-CHOLINE GMC OXIDOREDUCTASE"/>
    <property type="match status" value="1"/>
</dbReference>
<sequence length="525" mass="57673">MSSPRTMDTADYVIIGGGTAGLVLANRLSENPNLSVVVLEAGENRLNDPRVMIPAFWTSLLGTELDWQFESRSQPRKSRWDWDSLKPYYQKFYTLNLPDEATQHHLGLEWIDRKLAGSSGPIQTSFTGVIENPMPKAWVDSFQKLHMGTTADPFSGNSVGAYSNMSTVDGKTKTRSYAASGYAAPAMSRSNLTIIYGAEVQKILLRGSEPDAEAYGVEAIIGGETQIINANMEIILAAGVFQSPKLLELSGIGRSELLSKHGIDTFIDNPNVGENLQDHLMTGVSFEVVDNISTADPLMRFEPQALKDAQEHTANGEVTRVHEEAVRQVLESGDDGSGALFLFLAQGVTHENEATAEHGPVYRPENFASIGCIQTHPLSKGWSHLSSKDPGAKPEIDPCYFSHPLDLELMSRHLLMCLKVRGTEPISQYFKPDGKRNHEKAYIENLDDAKQYLVDTAKTTYHCCGTCSMRSKDQGGVVDSKLRVWGTRNLRVVDASIFPFIPRGNTMSTVYAVAEKAADLIKANA</sequence>
<evidence type="ECO:0000259" key="7">
    <source>
        <dbReference type="Pfam" id="PF00732"/>
    </source>
</evidence>
<dbReference type="SUPFAM" id="SSF51905">
    <property type="entry name" value="FAD/NAD(P)-binding domain"/>
    <property type="match status" value="1"/>
</dbReference>
<evidence type="ECO:0000256" key="6">
    <source>
        <dbReference type="PIRSR" id="PIRSR000137-2"/>
    </source>
</evidence>
<evidence type="ECO:0000313" key="10">
    <source>
        <dbReference type="Proteomes" id="UP000481288"/>
    </source>
</evidence>
<dbReference type="SUPFAM" id="SSF54373">
    <property type="entry name" value="FAD-linked reductases, C-terminal domain"/>
    <property type="match status" value="1"/>
</dbReference>
<keyword evidence="4 6" id="KW-0274">FAD</keyword>
<dbReference type="Gene3D" id="3.30.560.10">
    <property type="entry name" value="Glucose Oxidase, domain 3"/>
    <property type="match status" value="2"/>
</dbReference>
<evidence type="ECO:0000256" key="5">
    <source>
        <dbReference type="ARBA" id="ARBA00023002"/>
    </source>
</evidence>
<dbReference type="InterPro" id="IPR007867">
    <property type="entry name" value="GMC_OxRtase_C"/>
</dbReference>
<feature type="binding site" evidence="6">
    <location>
        <position position="200"/>
    </location>
    <ligand>
        <name>FAD</name>
        <dbReference type="ChEBI" id="CHEBI:57692"/>
    </ligand>
</feature>
<dbReference type="Proteomes" id="UP000481288">
    <property type="component" value="Unassembled WGS sequence"/>
</dbReference>
<dbReference type="Gene3D" id="4.10.450.10">
    <property type="entry name" value="Glucose Oxidase, domain 2"/>
    <property type="match status" value="1"/>
</dbReference>
<comment type="cofactor">
    <cofactor evidence="1 6">
        <name>FAD</name>
        <dbReference type="ChEBI" id="CHEBI:57692"/>
    </cofactor>
</comment>